<dbReference type="EMBL" id="CP022129">
    <property type="protein sequence ID" value="ASF46456.1"/>
    <property type="molecule type" value="Genomic_DNA"/>
</dbReference>
<evidence type="ECO:0000313" key="4">
    <source>
        <dbReference type="Proteomes" id="UP000197019"/>
    </source>
</evidence>
<dbReference type="KEGG" id="mpsy:CEK71_10420"/>
<dbReference type="Proteomes" id="UP000197019">
    <property type="component" value="Chromosome"/>
</dbReference>
<gene>
    <name evidence="3" type="ORF">AADEFJLK_00788</name>
    <name evidence="2" type="ORF">CEK71_10420</name>
</gene>
<dbReference type="CDD" id="cd04186">
    <property type="entry name" value="GT_2_like_c"/>
    <property type="match status" value="1"/>
</dbReference>
<dbReference type="PANTHER" id="PTHR43179">
    <property type="entry name" value="RHAMNOSYLTRANSFERASE WBBL"/>
    <property type="match status" value="1"/>
</dbReference>
<dbReference type="Proteomes" id="UP000237423">
    <property type="component" value="Unassembled WGS sequence"/>
</dbReference>
<name>A0A1Z4BYT5_9GAMM</name>
<dbReference type="RefSeq" id="WP_088619328.1">
    <property type="nucleotide sequence ID" value="NZ_CP022129.1"/>
</dbReference>
<protein>
    <submittedName>
        <fullName evidence="2">Glycosyl transferase</fullName>
    </submittedName>
    <submittedName>
        <fullName evidence="3">Glycosyltransferase family 2 protein</fullName>
    </submittedName>
</protein>
<dbReference type="InterPro" id="IPR001173">
    <property type="entry name" value="Glyco_trans_2-like"/>
</dbReference>
<evidence type="ECO:0000313" key="5">
    <source>
        <dbReference type="Proteomes" id="UP000237423"/>
    </source>
</evidence>
<sequence>MITASVFIVTQNSAPYLRACLESLRAQSLGDFELIVVDNASSDNTVDLIRHAYPEAQVLANNYNLGFANAHNLALTLARGRYVILLDPSAALPPDLLQSAVKSMEKVLDAGIGGALLQDRHGQTLLSAQLFPSLFNEILALADLSASHFWGRFVRFGANPAEAAAVDCLPCGFTILRRSLLTEIRLFDSRFFMYYGMVDLCRRIHDADFKVYYWPDLQVTLLGDARAGTRVDGDKLLALWRMRSQLLYYQKWHGVLYAQLVKALAQNCYRFKAWRNGRRAPNAAAEARLMVQLWRQAWQETKGGLISPPQPW</sequence>
<dbReference type="InterPro" id="IPR029044">
    <property type="entry name" value="Nucleotide-diphossugar_trans"/>
</dbReference>
<keyword evidence="2" id="KW-0808">Transferase</keyword>
<organism evidence="2 4">
    <name type="scientific">Methylovulum psychrotolerans</name>
    <dbReference type="NCBI Taxonomy" id="1704499"/>
    <lineage>
        <taxon>Bacteria</taxon>
        <taxon>Pseudomonadati</taxon>
        <taxon>Pseudomonadota</taxon>
        <taxon>Gammaproteobacteria</taxon>
        <taxon>Methylococcales</taxon>
        <taxon>Methylococcaceae</taxon>
        <taxon>Methylovulum</taxon>
    </lineage>
</organism>
<evidence type="ECO:0000259" key="1">
    <source>
        <dbReference type="Pfam" id="PF00535"/>
    </source>
</evidence>
<reference evidence="2 4" key="1">
    <citation type="submission" date="2017-06" db="EMBL/GenBank/DDBJ databases">
        <title>Genome Sequencing of the methanotroph Methylovulum psychrotolerants str. HV10-M2 isolated from a high-altitude environment.</title>
        <authorList>
            <person name="Mateos-Rivera A."/>
        </authorList>
    </citation>
    <scope>NUCLEOTIDE SEQUENCE [LARGE SCALE GENOMIC DNA]</scope>
    <source>
        <strain evidence="2 4">HV10_M2</strain>
    </source>
</reference>
<feature type="domain" description="Glycosyltransferase 2-like" evidence="1">
    <location>
        <begin position="5"/>
        <end position="181"/>
    </location>
</feature>
<dbReference type="OrthoDB" id="9771846at2"/>
<dbReference type="GO" id="GO:0016740">
    <property type="term" value="F:transferase activity"/>
    <property type="evidence" value="ECO:0007669"/>
    <property type="project" value="UniProtKB-KW"/>
</dbReference>
<dbReference type="EMBL" id="PGFZ01000001">
    <property type="protein sequence ID" value="POZ53747.1"/>
    <property type="molecule type" value="Genomic_DNA"/>
</dbReference>
<dbReference type="AlphaFoldDB" id="A0A1Z4BYT5"/>
<proteinExistence type="predicted"/>
<reference evidence="3 5" key="2">
    <citation type="submission" date="2017-11" db="EMBL/GenBank/DDBJ databases">
        <title>Draft Genome Sequence of Methylobacter psychrotolerans Sph1T, an Obligate Methanotroph from Low-Temperature Environments.</title>
        <authorList>
            <person name="Oshkin I.Y."/>
            <person name="Miroshnikov K."/>
            <person name="Belova S.E."/>
            <person name="Korzhenkov A."/>
            <person name="Toshchakov S.V."/>
            <person name="Dedysh S.N."/>
        </authorList>
    </citation>
    <scope>NUCLEOTIDE SEQUENCE [LARGE SCALE GENOMIC DNA]</scope>
    <source>
        <strain evidence="3 5">Sph1</strain>
    </source>
</reference>
<evidence type="ECO:0000313" key="3">
    <source>
        <dbReference type="EMBL" id="POZ53747.1"/>
    </source>
</evidence>
<dbReference type="PANTHER" id="PTHR43179:SF7">
    <property type="entry name" value="RHAMNOSYLTRANSFERASE WBBL"/>
    <property type="match status" value="1"/>
</dbReference>
<dbReference type="Gene3D" id="3.90.550.10">
    <property type="entry name" value="Spore Coat Polysaccharide Biosynthesis Protein SpsA, Chain A"/>
    <property type="match status" value="1"/>
</dbReference>
<evidence type="ECO:0000313" key="2">
    <source>
        <dbReference type="EMBL" id="ASF46456.1"/>
    </source>
</evidence>
<dbReference type="Pfam" id="PF00535">
    <property type="entry name" value="Glycos_transf_2"/>
    <property type="match status" value="1"/>
</dbReference>
<dbReference type="SUPFAM" id="SSF53448">
    <property type="entry name" value="Nucleotide-diphospho-sugar transferases"/>
    <property type="match status" value="1"/>
</dbReference>
<accession>A0A1Z4BYT5</accession>
<keyword evidence="4" id="KW-1185">Reference proteome</keyword>